<evidence type="ECO:0000256" key="1">
    <source>
        <dbReference type="SAM" id="SignalP"/>
    </source>
</evidence>
<accession>A0ABS0FB35</accession>
<comment type="caution">
    <text evidence="2">The sequence shown here is derived from an EMBL/GenBank/DDBJ whole genome shotgun (WGS) entry which is preliminary data.</text>
</comment>
<name>A0ABS0FB35_9FLAO</name>
<reference evidence="2 3" key="1">
    <citation type="submission" date="2020-11" db="EMBL/GenBank/DDBJ databases">
        <title>Kaistella gelatinilytica sp. nov., a flavobacterium isolated from Antarctic Soil.</title>
        <authorList>
            <person name="Li J."/>
        </authorList>
    </citation>
    <scope>NUCLEOTIDE SEQUENCE [LARGE SCALE GENOMIC DNA]</scope>
    <source>
        <strain evidence="2 3">G5-32</strain>
    </source>
</reference>
<evidence type="ECO:0000313" key="3">
    <source>
        <dbReference type="Proteomes" id="UP000660070"/>
    </source>
</evidence>
<feature type="chain" id="PRO_5046267106" evidence="1">
    <location>
        <begin position="23"/>
        <end position="174"/>
    </location>
</feature>
<feature type="signal peptide" evidence="1">
    <location>
        <begin position="1"/>
        <end position="22"/>
    </location>
</feature>
<protein>
    <submittedName>
        <fullName evidence="2">Uncharacterized protein</fullName>
    </submittedName>
</protein>
<evidence type="ECO:0000313" key="2">
    <source>
        <dbReference type="EMBL" id="MBF8456872.1"/>
    </source>
</evidence>
<keyword evidence="1" id="KW-0732">Signal</keyword>
<dbReference type="EMBL" id="JADPVI010000001">
    <property type="protein sequence ID" value="MBF8456872.1"/>
    <property type="molecule type" value="Genomic_DNA"/>
</dbReference>
<dbReference type="RefSeq" id="WP_196079363.1">
    <property type="nucleotide sequence ID" value="NZ_JADPVI010000001.1"/>
</dbReference>
<dbReference type="Proteomes" id="UP000660070">
    <property type="component" value="Unassembled WGS sequence"/>
</dbReference>
<gene>
    <name evidence="2" type="ORF">IV494_06715</name>
</gene>
<proteinExistence type="predicted"/>
<keyword evidence="3" id="KW-1185">Reference proteome</keyword>
<organism evidence="2 3">
    <name type="scientific">Kaistella gelatinilytica</name>
    <dbReference type="NCBI Taxonomy" id="2787636"/>
    <lineage>
        <taxon>Bacteria</taxon>
        <taxon>Pseudomonadati</taxon>
        <taxon>Bacteroidota</taxon>
        <taxon>Flavobacteriia</taxon>
        <taxon>Flavobacteriales</taxon>
        <taxon>Weeksellaceae</taxon>
        <taxon>Chryseobacterium group</taxon>
        <taxon>Kaistella</taxon>
    </lineage>
</organism>
<sequence length="174" mass="19766">MKNLQSVLIFSFTILVATTFSAQINSKNIVKDFAEACGNWQGSLTYLDYSSGKPFTMQADLEIARIGKSNQFIFSNRYPKESNANSSDTITISKDGKHMNHELVISRKKLSNKNIEIITTESGKDGNDNKPATIKHIYTLGKNTFVNKKEVQFEGEKNWIKRHEYSYTKNIAKE</sequence>